<dbReference type="RefSeq" id="WP_219799397.1">
    <property type="nucleotide sequence ID" value="NZ_CP080095.1"/>
</dbReference>
<evidence type="ECO:0000256" key="1">
    <source>
        <dbReference type="SAM" id="MobiDB-lite"/>
    </source>
</evidence>
<dbReference type="Proteomes" id="UP000826462">
    <property type="component" value="Chromosome 1"/>
</dbReference>
<protein>
    <submittedName>
        <fullName evidence="2">Uncharacterized protein</fullName>
    </submittedName>
</protein>
<name>A0ABX8US71_9BURK</name>
<gene>
    <name evidence="2" type="ORF">KZJ38_07095</name>
</gene>
<evidence type="ECO:0000313" key="3">
    <source>
        <dbReference type="Proteomes" id="UP000826462"/>
    </source>
</evidence>
<proteinExistence type="predicted"/>
<feature type="compositionally biased region" description="Polar residues" evidence="1">
    <location>
        <begin position="1"/>
        <end position="16"/>
    </location>
</feature>
<dbReference type="EMBL" id="CP080095">
    <property type="protein sequence ID" value="QYD70070.1"/>
    <property type="molecule type" value="Genomic_DNA"/>
</dbReference>
<keyword evidence="3" id="KW-1185">Reference proteome</keyword>
<evidence type="ECO:0000313" key="2">
    <source>
        <dbReference type="EMBL" id="QYD70070.1"/>
    </source>
</evidence>
<accession>A0ABX8US71</accession>
<sequence>MSTQTAARRPQVTHSIGRSLKRSSWSTAASAGTSDRAYRHASLAGWG</sequence>
<feature type="compositionally biased region" description="Low complexity" evidence="1">
    <location>
        <begin position="23"/>
        <end position="33"/>
    </location>
</feature>
<feature type="region of interest" description="Disordered" evidence="1">
    <location>
        <begin position="1"/>
        <end position="33"/>
    </location>
</feature>
<organism evidence="2 3">
    <name type="scientific">Paraburkholderia edwinii</name>
    <dbReference type="NCBI Taxonomy" id="2861782"/>
    <lineage>
        <taxon>Bacteria</taxon>
        <taxon>Pseudomonadati</taxon>
        <taxon>Pseudomonadota</taxon>
        <taxon>Betaproteobacteria</taxon>
        <taxon>Burkholderiales</taxon>
        <taxon>Burkholderiaceae</taxon>
        <taxon>Paraburkholderia</taxon>
    </lineage>
</organism>
<reference evidence="2 3" key="1">
    <citation type="submission" date="2021-07" db="EMBL/GenBank/DDBJ databases">
        <title>Paraburkholderia edwinii protects Aspergillus sp. from phenazines by acting as a toxin sponge.</title>
        <authorList>
            <person name="Dahlstrom K.M."/>
            <person name="Newman D.K."/>
        </authorList>
    </citation>
    <scope>NUCLEOTIDE SEQUENCE [LARGE SCALE GENOMIC DNA]</scope>
    <source>
        <strain evidence="2 3">Pe01</strain>
    </source>
</reference>